<dbReference type="Gene3D" id="3.20.20.100">
    <property type="entry name" value="NADP-dependent oxidoreductase domain"/>
    <property type="match status" value="1"/>
</dbReference>
<dbReference type="EMBL" id="JBHMBW010000062">
    <property type="protein sequence ID" value="MFB9629661.1"/>
    <property type="molecule type" value="Genomic_DNA"/>
</dbReference>
<gene>
    <name evidence="3" type="ORF">ACFFSA_41870</name>
</gene>
<dbReference type="Proteomes" id="UP001589532">
    <property type="component" value="Unassembled WGS sequence"/>
</dbReference>
<accession>A0ABV5SDA4</accession>
<dbReference type="SUPFAM" id="SSF51430">
    <property type="entry name" value="NAD(P)-linked oxidoreductase"/>
    <property type="match status" value="1"/>
</dbReference>
<dbReference type="InterPro" id="IPR023210">
    <property type="entry name" value="NADP_OxRdtase_dom"/>
</dbReference>
<reference evidence="3 4" key="1">
    <citation type="submission" date="2024-09" db="EMBL/GenBank/DDBJ databases">
        <authorList>
            <person name="Sun Q."/>
            <person name="Mori K."/>
        </authorList>
    </citation>
    <scope>NUCLEOTIDE SEQUENCE [LARGE SCALE GENOMIC DNA]</scope>
    <source>
        <strain evidence="3 4">JCM 3143</strain>
    </source>
</reference>
<comment type="caution">
    <text evidence="3">The sequence shown here is derived from an EMBL/GenBank/DDBJ whole genome shotgun (WGS) entry which is preliminary data.</text>
</comment>
<evidence type="ECO:0000259" key="2">
    <source>
        <dbReference type="Pfam" id="PF00248"/>
    </source>
</evidence>
<sequence>MTQDNRDRRRQNPPASDHVIAGRPPSTGRIRPKQADVYVRGSDTDWRLLAAVESVAGKLGVTMTQVALNWVATQPGVASAIVGASSADQLGANVAALDLELPAELRAELDEASSVPPPSVYRMFTPEYQGRLVSPGVKVGDKPAGYAPAVRNWAPESRG</sequence>
<feature type="domain" description="NADP-dependent oxidoreductase" evidence="2">
    <location>
        <begin position="44"/>
        <end position="112"/>
    </location>
</feature>
<organism evidence="3 4">
    <name type="scientific">Nonomuraea helvata</name>
    <dbReference type="NCBI Taxonomy" id="37484"/>
    <lineage>
        <taxon>Bacteria</taxon>
        <taxon>Bacillati</taxon>
        <taxon>Actinomycetota</taxon>
        <taxon>Actinomycetes</taxon>
        <taxon>Streptosporangiales</taxon>
        <taxon>Streptosporangiaceae</taxon>
        <taxon>Nonomuraea</taxon>
    </lineage>
</organism>
<feature type="region of interest" description="Disordered" evidence="1">
    <location>
        <begin position="1"/>
        <end position="31"/>
    </location>
</feature>
<proteinExistence type="predicted"/>
<dbReference type="PANTHER" id="PTHR43364">
    <property type="entry name" value="NADH-SPECIFIC METHYLGLYOXAL REDUCTASE-RELATED"/>
    <property type="match status" value="1"/>
</dbReference>
<protein>
    <submittedName>
        <fullName evidence="3">Aldo/keto reductase</fullName>
    </submittedName>
</protein>
<dbReference type="PANTHER" id="PTHR43364:SF18">
    <property type="entry name" value="OXIDOREDUCTASE"/>
    <property type="match status" value="1"/>
</dbReference>
<keyword evidence="4" id="KW-1185">Reference proteome</keyword>
<name>A0ABV5SDA4_9ACTN</name>
<dbReference type="InterPro" id="IPR036812">
    <property type="entry name" value="NAD(P)_OxRdtase_dom_sf"/>
</dbReference>
<dbReference type="InterPro" id="IPR050523">
    <property type="entry name" value="AKR_Detox_Biosynth"/>
</dbReference>
<dbReference type="Pfam" id="PF00248">
    <property type="entry name" value="Aldo_ket_red"/>
    <property type="match status" value="1"/>
</dbReference>
<evidence type="ECO:0000313" key="4">
    <source>
        <dbReference type="Proteomes" id="UP001589532"/>
    </source>
</evidence>
<evidence type="ECO:0000313" key="3">
    <source>
        <dbReference type="EMBL" id="MFB9629661.1"/>
    </source>
</evidence>
<evidence type="ECO:0000256" key="1">
    <source>
        <dbReference type="SAM" id="MobiDB-lite"/>
    </source>
</evidence>